<feature type="signal peptide" evidence="1">
    <location>
        <begin position="1"/>
        <end position="18"/>
    </location>
</feature>
<reference evidence="2 3" key="1">
    <citation type="submission" date="2018-10" db="EMBL/GenBank/DDBJ databases">
        <authorList>
            <person name="Chen X."/>
        </authorList>
    </citation>
    <scope>NUCLEOTIDE SEQUENCE [LARGE SCALE GENOMIC DNA]</scope>
    <source>
        <strain evidence="2 3">YIM 102668</strain>
    </source>
</reference>
<keyword evidence="3" id="KW-1185">Reference proteome</keyword>
<dbReference type="EMBL" id="RDOJ01000002">
    <property type="protein sequence ID" value="RLZ12187.1"/>
    <property type="molecule type" value="Genomic_DNA"/>
</dbReference>
<protein>
    <submittedName>
        <fullName evidence="2">DUF2490 domain-containing protein</fullName>
    </submittedName>
</protein>
<organism evidence="2 3">
    <name type="scientific">Faecalibacter macacae</name>
    <dbReference type="NCBI Taxonomy" id="1859289"/>
    <lineage>
        <taxon>Bacteria</taxon>
        <taxon>Pseudomonadati</taxon>
        <taxon>Bacteroidota</taxon>
        <taxon>Flavobacteriia</taxon>
        <taxon>Flavobacteriales</taxon>
        <taxon>Weeksellaceae</taxon>
        <taxon>Faecalibacter</taxon>
    </lineage>
</organism>
<dbReference type="Pfam" id="PF10677">
    <property type="entry name" value="DUF2490"/>
    <property type="match status" value="1"/>
</dbReference>
<accession>A0A3L9MGY7</accession>
<sequence>MKKYLIAFTLVLGLTAQAQDKDFRAWGTLNTNQKIDEKFNFQSDVQYRTYNDLDQFNQLLVRGGLGYNLTENNNNLLLGYAFVHTRVPIMDDDYTTFNEHRIYQQFNTKHNLSKVGLNHRFRFEERLMNDDIYFRFRYQLTATIPLNKPSIQKDTWFVKASNEIFLNAIKQNNFDRNRLNVNLGYVLSPTLTVEAGYMKQHVQHTQTNHLQVGLTINNPITKKPS</sequence>
<feature type="chain" id="PRO_5017947858" evidence="1">
    <location>
        <begin position="19"/>
        <end position="225"/>
    </location>
</feature>
<dbReference type="InterPro" id="IPR019619">
    <property type="entry name" value="DUF2490"/>
</dbReference>
<evidence type="ECO:0000313" key="2">
    <source>
        <dbReference type="EMBL" id="RLZ12187.1"/>
    </source>
</evidence>
<dbReference type="RefSeq" id="WP_121933400.1">
    <property type="nucleotide sequence ID" value="NZ_RDOJ01000002.1"/>
</dbReference>
<name>A0A3L9MGY7_9FLAO</name>
<keyword evidence="1" id="KW-0732">Signal</keyword>
<proteinExistence type="predicted"/>
<evidence type="ECO:0000256" key="1">
    <source>
        <dbReference type="SAM" id="SignalP"/>
    </source>
</evidence>
<evidence type="ECO:0000313" key="3">
    <source>
        <dbReference type="Proteomes" id="UP000275348"/>
    </source>
</evidence>
<comment type="caution">
    <text evidence="2">The sequence shown here is derived from an EMBL/GenBank/DDBJ whole genome shotgun (WGS) entry which is preliminary data.</text>
</comment>
<gene>
    <name evidence="2" type="ORF">EAH69_01290</name>
</gene>
<dbReference type="AlphaFoldDB" id="A0A3L9MGY7"/>
<dbReference type="Proteomes" id="UP000275348">
    <property type="component" value="Unassembled WGS sequence"/>
</dbReference>
<dbReference type="OrthoDB" id="1118734at2"/>